<dbReference type="VEuPathDB" id="TriTrypDB:TvY486_0704480"/>
<proteinExistence type="predicted"/>
<accession>G0TYR5</accession>
<sequence length="105" mass="11933">MRNGDERASVLDSCDFIARVLLLNYCVHSQRKVSASAVAIKCVYGHWSVQLCTTQVFFFFFLLHRLEELDVVSGWVNEEITRRHRGDVQQVEEEGTTGMGVPLSV</sequence>
<protein>
    <submittedName>
        <fullName evidence="1">Uncharacterized protein</fullName>
    </submittedName>
</protein>
<organism evidence="1">
    <name type="scientific">Trypanosoma vivax (strain Y486)</name>
    <dbReference type="NCBI Taxonomy" id="1055687"/>
    <lineage>
        <taxon>Eukaryota</taxon>
        <taxon>Discoba</taxon>
        <taxon>Euglenozoa</taxon>
        <taxon>Kinetoplastea</taxon>
        <taxon>Metakinetoplastina</taxon>
        <taxon>Trypanosomatida</taxon>
        <taxon>Trypanosomatidae</taxon>
        <taxon>Trypanosoma</taxon>
        <taxon>Duttonella</taxon>
    </lineage>
</organism>
<dbReference type="EMBL" id="HE573023">
    <property type="protein sequence ID" value="CCC49114.1"/>
    <property type="molecule type" value="Genomic_DNA"/>
</dbReference>
<name>G0TYR5_TRYVY</name>
<gene>
    <name evidence="1" type="ORF">TVY486_0704480</name>
</gene>
<reference evidence="1" key="1">
    <citation type="journal article" date="2012" name="Proc. Natl. Acad. Sci. U.S.A.">
        <title>Antigenic diversity is generated by distinct evolutionary mechanisms in African trypanosome species.</title>
        <authorList>
            <person name="Jackson A.P."/>
            <person name="Berry A."/>
            <person name="Aslett M."/>
            <person name="Allison H.C."/>
            <person name="Burton P."/>
            <person name="Vavrova-Anderson J."/>
            <person name="Brown R."/>
            <person name="Browne H."/>
            <person name="Corton N."/>
            <person name="Hauser H."/>
            <person name="Gamble J."/>
            <person name="Gilderthorp R."/>
            <person name="Marcello L."/>
            <person name="McQuillan J."/>
            <person name="Otto T.D."/>
            <person name="Quail M.A."/>
            <person name="Sanders M.J."/>
            <person name="van Tonder A."/>
            <person name="Ginger M.L."/>
            <person name="Field M.C."/>
            <person name="Barry J.D."/>
            <person name="Hertz-Fowler C."/>
            <person name="Berriman M."/>
        </authorList>
    </citation>
    <scope>NUCLEOTIDE SEQUENCE</scope>
    <source>
        <strain evidence="1">Y486</strain>
    </source>
</reference>
<evidence type="ECO:0000313" key="1">
    <source>
        <dbReference type="EMBL" id="CCC49114.1"/>
    </source>
</evidence>
<dbReference type="AlphaFoldDB" id="G0TYR5"/>